<dbReference type="EMBL" id="JBHDLJ010000013">
    <property type="protein sequence ID" value="MFB0835697.1"/>
    <property type="molecule type" value="Genomic_DNA"/>
</dbReference>
<sequence length="160" mass="16121">MDQANAPARAETPQPTETENGSKGNGLAWGLGVSGVVLAIAGIAVGSTEVGYCGTPFAPDDGIAQLRDTLVGLSGNAAACPGELAGPTMMAWALTLLGVALFVAGLIVGNVPRRAPVVVQAAPAARTAADRLDDLDRLQAAGAVTEAEYASKRADILRDL</sequence>
<feature type="transmembrane region" description="Helical" evidence="2">
    <location>
        <begin position="89"/>
        <end position="108"/>
    </location>
</feature>
<proteinExistence type="predicted"/>
<gene>
    <name evidence="3" type="ORF">ACETWP_13985</name>
</gene>
<organism evidence="3 4">
    <name type="scientific">Arthrobacter halodurans</name>
    <dbReference type="NCBI Taxonomy" id="516699"/>
    <lineage>
        <taxon>Bacteria</taxon>
        <taxon>Bacillati</taxon>
        <taxon>Actinomycetota</taxon>
        <taxon>Actinomycetes</taxon>
        <taxon>Micrococcales</taxon>
        <taxon>Micrococcaceae</taxon>
        <taxon>Arthrobacter</taxon>
    </lineage>
</organism>
<dbReference type="Proteomes" id="UP001575652">
    <property type="component" value="Unassembled WGS sequence"/>
</dbReference>
<evidence type="ECO:0000313" key="3">
    <source>
        <dbReference type="EMBL" id="MFB0835697.1"/>
    </source>
</evidence>
<keyword evidence="4" id="KW-1185">Reference proteome</keyword>
<feature type="compositionally biased region" description="Polar residues" evidence="1">
    <location>
        <begin position="13"/>
        <end position="22"/>
    </location>
</feature>
<evidence type="ECO:0000256" key="1">
    <source>
        <dbReference type="SAM" id="MobiDB-lite"/>
    </source>
</evidence>
<evidence type="ECO:0008006" key="5">
    <source>
        <dbReference type="Google" id="ProtNLM"/>
    </source>
</evidence>
<keyword evidence="2" id="KW-0812">Transmembrane</keyword>
<protein>
    <recommendedName>
        <fullName evidence="5">Short C-terminal domain-containing protein</fullName>
    </recommendedName>
</protein>
<evidence type="ECO:0000256" key="2">
    <source>
        <dbReference type="SAM" id="Phobius"/>
    </source>
</evidence>
<name>A0ABV4UQJ8_9MICC</name>
<evidence type="ECO:0000313" key="4">
    <source>
        <dbReference type="Proteomes" id="UP001575652"/>
    </source>
</evidence>
<keyword evidence="2" id="KW-1133">Transmembrane helix</keyword>
<reference evidence="3 4" key="1">
    <citation type="submission" date="2024-09" db="EMBL/GenBank/DDBJ databases">
        <authorList>
            <person name="Salinas-Garcia M.A."/>
            <person name="Prieme A."/>
        </authorList>
    </citation>
    <scope>NUCLEOTIDE SEQUENCE [LARGE SCALE GENOMIC DNA]</scope>
    <source>
        <strain evidence="3 4">DSM 21081</strain>
    </source>
</reference>
<keyword evidence="2" id="KW-0472">Membrane</keyword>
<feature type="transmembrane region" description="Helical" evidence="2">
    <location>
        <begin position="27"/>
        <end position="46"/>
    </location>
</feature>
<accession>A0ABV4UQJ8</accession>
<dbReference type="RefSeq" id="WP_373972874.1">
    <property type="nucleotide sequence ID" value="NZ_JBHDLJ010000013.1"/>
</dbReference>
<feature type="region of interest" description="Disordered" evidence="1">
    <location>
        <begin position="1"/>
        <end position="24"/>
    </location>
</feature>
<comment type="caution">
    <text evidence="3">The sequence shown here is derived from an EMBL/GenBank/DDBJ whole genome shotgun (WGS) entry which is preliminary data.</text>
</comment>